<evidence type="ECO:0000313" key="2">
    <source>
        <dbReference type="Proteomes" id="UP001057402"/>
    </source>
</evidence>
<gene>
    <name evidence="1" type="ORF">MLD38_036512</name>
</gene>
<dbReference type="EMBL" id="CM042890">
    <property type="protein sequence ID" value="KAI4311631.1"/>
    <property type="molecule type" value="Genomic_DNA"/>
</dbReference>
<dbReference type="Proteomes" id="UP001057402">
    <property type="component" value="Chromosome 11"/>
</dbReference>
<name>A0ACB9LK52_9MYRT</name>
<comment type="caution">
    <text evidence="1">The sequence shown here is derived from an EMBL/GenBank/DDBJ whole genome shotgun (WGS) entry which is preliminary data.</text>
</comment>
<protein>
    <submittedName>
        <fullName evidence="1">Uncharacterized protein</fullName>
    </submittedName>
</protein>
<organism evidence="1 2">
    <name type="scientific">Melastoma candidum</name>
    <dbReference type="NCBI Taxonomy" id="119954"/>
    <lineage>
        <taxon>Eukaryota</taxon>
        <taxon>Viridiplantae</taxon>
        <taxon>Streptophyta</taxon>
        <taxon>Embryophyta</taxon>
        <taxon>Tracheophyta</taxon>
        <taxon>Spermatophyta</taxon>
        <taxon>Magnoliopsida</taxon>
        <taxon>eudicotyledons</taxon>
        <taxon>Gunneridae</taxon>
        <taxon>Pentapetalae</taxon>
        <taxon>rosids</taxon>
        <taxon>malvids</taxon>
        <taxon>Myrtales</taxon>
        <taxon>Melastomataceae</taxon>
        <taxon>Melastomatoideae</taxon>
        <taxon>Melastomateae</taxon>
        <taxon>Melastoma</taxon>
    </lineage>
</organism>
<keyword evidence="2" id="KW-1185">Reference proteome</keyword>
<proteinExistence type="predicted"/>
<evidence type="ECO:0000313" key="1">
    <source>
        <dbReference type="EMBL" id="KAI4311631.1"/>
    </source>
</evidence>
<sequence>MPTLSHKLPSNSLSHNLNLSPTHHLQTKRATFKNRMSPLNPLQTPKPKVASLSTVLDRGNAGSSDSMKSHLFNLDRLLGERQSSRPGEEKQDRGMLGALDFKRIWRDGSAEKELGEGGAYGLRQLLSTTGEYSPRNGLGGRWREYHGRSDWAGMLDPLDENLRREVVRYGEFVQAAYHAFHTSPATSKRGDDGEGVRGMSASSACHVVSVDRTYRVTRYLYATSSVGLPRWVDDVAPDLGWLTQRSSMIGYVAVCDDRREIQRMGRRDIVIALRGTATCLEWADNLHANLVPVPDDEASNSHGRPKVECGFLSLYRTSRVHVPSLSESIVREVKDLIETYKNETLSITVTGHSLGAALALLVADELSTVLASGNTSIAQPPPMAVFSFGGPKVGNRSFGDRIKSKNVKVLRIVNNQDIITKVPAGISLSELTKQRLRKLARIEVTTPWDGYSHVGTELRVDTRMSPYLRSDADVTCCHDLEAYLHLVDGFLSSNCPFRSNAKRSLAKLINEQRSNVKGLYTSNAMATGGLEFERARSGRTSSATQSVFFL</sequence>
<accession>A0ACB9LK52</accession>
<reference evidence="2" key="1">
    <citation type="journal article" date="2023" name="Front. Plant Sci.">
        <title>Chromosomal-level genome assembly of Melastoma candidum provides insights into trichome evolution.</title>
        <authorList>
            <person name="Zhong Y."/>
            <person name="Wu W."/>
            <person name="Sun C."/>
            <person name="Zou P."/>
            <person name="Liu Y."/>
            <person name="Dai S."/>
            <person name="Zhou R."/>
        </authorList>
    </citation>
    <scope>NUCLEOTIDE SEQUENCE [LARGE SCALE GENOMIC DNA]</scope>
</reference>